<dbReference type="GO" id="GO:0015187">
    <property type="term" value="F:glycine transmembrane transporter activity"/>
    <property type="evidence" value="ECO:0007669"/>
    <property type="project" value="TreeGrafter"/>
</dbReference>
<dbReference type="InterPro" id="IPR000175">
    <property type="entry name" value="Na/ntran_symport"/>
</dbReference>
<evidence type="ECO:0000256" key="1">
    <source>
        <dbReference type="ARBA" id="ARBA00004141"/>
    </source>
</evidence>
<comment type="caution">
    <text evidence="13">The sequence shown here is derived from an EMBL/GenBank/DDBJ whole genome shotgun (WGS) entry which is preliminary data.</text>
</comment>
<feature type="region of interest" description="Disordered" evidence="11">
    <location>
        <begin position="32"/>
        <end position="69"/>
    </location>
</feature>
<dbReference type="GO" id="GO:0015179">
    <property type="term" value="F:L-amino acid transmembrane transporter activity"/>
    <property type="evidence" value="ECO:0007669"/>
    <property type="project" value="TreeGrafter"/>
</dbReference>
<accession>A0AAE1NJY6</accession>
<dbReference type="PROSITE" id="PS50267">
    <property type="entry name" value="NA_NEUROTRAN_SYMP_3"/>
    <property type="match status" value="1"/>
</dbReference>
<keyword evidence="9" id="KW-1015">Disulfide bond</keyword>
<evidence type="ECO:0000256" key="10">
    <source>
        <dbReference type="RuleBase" id="RU003732"/>
    </source>
</evidence>
<feature type="transmembrane region" description="Helical" evidence="12">
    <location>
        <begin position="320"/>
        <end position="340"/>
    </location>
</feature>
<evidence type="ECO:0000256" key="8">
    <source>
        <dbReference type="PIRSR" id="PIRSR600175-1"/>
    </source>
</evidence>
<evidence type="ECO:0000256" key="7">
    <source>
        <dbReference type="ARBA" id="ARBA00023136"/>
    </source>
</evidence>
<evidence type="ECO:0000256" key="11">
    <source>
        <dbReference type="SAM" id="MobiDB-lite"/>
    </source>
</evidence>
<feature type="transmembrane region" description="Helical" evidence="12">
    <location>
        <begin position="575"/>
        <end position="597"/>
    </location>
</feature>
<evidence type="ECO:0000256" key="12">
    <source>
        <dbReference type="SAM" id="Phobius"/>
    </source>
</evidence>
<dbReference type="PROSITE" id="PS00610">
    <property type="entry name" value="NA_NEUROTRAN_SYMP_1"/>
    <property type="match status" value="1"/>
</dbReference>
<gene>
    <name evidence="13" type="ORF">Pmani_037045</name>
</gene>
<comment type="subcellular location">
    <subcellularLocation>
        <location evidence="1">Membrane</location>
        <topology evidence="1">Multi-pass membrane protein</topology>
    </subcellularLocation>
</comment>
<feature type="transmembrane region" description="Helical" evidence="12">
    <location>
        <begin position="402"/>
        <end position="426"/>
    </location>
</feature>
<feature type="binding site" evidence="8">
    <location>
        <position position="477"/>
    </location>
    <ligand>
        <name>Na(+)</name>
        <dbReference type="ChEBI" id="CHEBI:29101"/>
        <label>1</label>
    </ligand>
</feature>
<feature type="transmembrane region" description="Helical" evidence="12">
    <location>
        <begin position="183"/>
        <end position="202"/>
    </location>
</feature>
<dbReference type="GO" id="GO:0046872">
    <property type="term" value="F:metal ion binding"/>
    <property type="evidence" value="ECO:0007669"/>
    <property type="project" value="UniProtKB-KW"/>
</dbReference>
<feature type="binding site" evidence="8">
    <location>
        <position position="478"/>
    </location>
    <ligand>
        <name>Na(+)</name>
        <dbReference type="ChEBI" id="CHEBI:29101"/>
        <label>1</label>
    </ligand>
</feature>
<keyword evidence="8" id="KW-0915">Sodium</keyword>
<feature type="compositionally biased region" description="Polar residues" evidence="11">
    <location>
        <begin position="51"/>
        <end position="63"/>
    </location>
</feature>
<feature type="transmembrane region" description="Helical" evidence="12">
    <location>
        <begin position="465"/>
        <end position="490"/>
    </location>
</feature>
<feature type="transmembrane region" description="Helical" evidence="12">
    <location>
        <begin position="534"/>
        <end position="555"/>
    </location>
</feature>
<protein>
    <recommendedName>
        <fullName evidence="10">Transporter</fullName>
    </recommendedName>
</protein>
<comment type="similarity">
    <text evidence="2 10">Belongs to the sodium:neurotransmitter symporter (SNF) (TC 2.A.22) family.</text>
</comment>
<evidence type="ECO:0000256" key="2">
    <source>
        <dbReference type="ARBA" id="ARBA00006459"/>
    </source>
</evidence>
<dbReference type="PANTHER" id="PTHR11616:SF236">
    <property type="entry name" value="TRANSPORTER"/>
    <property type="match status" value="1"/>
</dbReference>
<feature type="binding site" evidence="8">
    <location>
        <position position="128"/>
    </location>
    <ligand>
        <name>Na(+)</name>
        <dbReference type="ChEBI" id="CHEBI:29101"/>
        <label>1</label>
    </ligand>
</feature>
<keyword evidence="3 10" id="KW-0813">Transport</keyword>
<evidence type="ECO:0000313" key="13">
    <source>
        <dbReference type="EMBL" id="KAK4290026.1"/>
    </source>
</evidence>
<dbReference type="PRINTS" id="PR00176">
    <property type="entry name" value="NANEUSMPORT"/>
</dbReference>
<dbReference type="EMBL" id="JAWZYT010005630">
    <property type="protein sequence ID" value="KAK4290026.1"/>
    <property type="molecule type" value="Genomic_DNA"/>
</dbReference>
<keyword evidence="5 10" id="KW-0769">Symport</keyword>
<dbReference type="Proteomes" id="UP001292094">
    <property type="component" value="Unassembled WGS sequence"/>
</dbReference>
<keyword evidence="8" id="KW-0479">Metal-binding</keyword>
<feature type="transmembrane region" description="Helical" evidence="12">
    <location>
        <begin position="142"/>
        <end position="162"/>
    </location>
</feature>
<feature type="disulfide bond" evidence="9">
    <location>
        <begin position="226"/>
        <end position="235"/>
    </location>
</feature>
<keyword evidence="14" id="KW-1185">Reference proteome</keyword>
<evidence type="ECO:0000313" key="14">
    <source>
        <dbReference type="Proteomes" id="UP001292094"/>
    </source>
</evidence>
<reference evidence="13" key="1">
    <citation type="submission" date="2023-11" db="EMBL/GenBank/DDBJ databases">
        <title>Genome assemblies of two species of porcelain crab, Petrolisthes cinctipes and Petrolisthes manimaculis (Anomura: Porcellanidae).</title>
        <authorList>
            <person name="Angst P."/>
        </authorList>
    </citation>
    <scope>NUCLEOTIDE SEQUENCE</scope>
    <source>
        <strain evidence="13">PB745_02</strain>
        <tissue evidence="13">Gill</tissue>
    </source>
</reference>
<dbReference type="InterPro" id="IPR037272">
    <property type="entry name" value="SNS_sf"/>
</dbReference>
<evidence type="ECO:0000256" key="9">
    <source>
        <dbReference type="PIRSR" id="PIRSR600175-2"/>
    </source>
</evidence>
<keyword evidence="6 12" id="KW-1133">Transmembrane helix</keyword>
<evidence type="ECO:0000256" key="4">
    <source>
        <dbReference type="ARBA" id="ARBA00022692"/>
    </source>
</evidence>
<evidence type="ECO:0000256" key="5">
    <source>
        <dbReference type="ARBA" id="ARBA00022847"/>
    </source>
</evidence>
<dbReference type="GO" id="GO:0005283">
    <property type="term" value="F:amino acid:sodium symporter activity"/>
    <property type="evidence" value="ECO:0007669"/>
    <property type="project" value="TreeGrafter"/>
</dbReference>
<evidence type="ECO:0000256" key="6">
    <source>
        <dbReference type="ARBA" id="ARBA00022989"/>
    </source>
</evidence>
<feature type="transmembrane region" description="Helical" evidence="12">
    <location>
        <begin position="373"/>
        <end position="390"/>
    </location>
</feature>
<feature type="transmembrane region" description="Helical" evidence="12">
    <location>
        <begin position="502"/>
        <end position="528"/>
    </location>
</feature>
<dbReference type="GO" id="GO:0089718">
    <property type="term" value="P:amino acid import across plasma membrane"/>
    <property type="evidence" value="ECO:0007669"/>
    <property type="project" value="TreeGrafter"/>
</dbReference>
<dbReference type="PANTHER" id="PTHR11616">
    <property type="entry name" value="SODIUM/CHLORIDE DEPENDENT TRANSPORTER"/>
    <property type="match status" value="1"/>
</dbReference>
<feature type="transmembrane region" description="Helical" evidence="12">
    <location>
        <begin position="291"/>
        <end position="311"/>
    </location>
</feature>
<organism evidence="13 14">
    <name type="scientific">Petrolisthes manimaculis</name>
    <dbReference type="NCBI Taxonomy" id="1843537"/>
    <lineage>
        <taxon>Eukaryota</taxon>
        <taxon>Metazoa</taxon>
        <taxon>Ecdysozoa</taxon>
        <taxon>Arthropoda</taxon>
        <taxon>Crustacea</taxon>
        <taxon>Multicrustacea</taxon>
        <taxon>Malacostraca</taxon>
        <taxon>Eumalacostraca</taxon>
        <taxon>Eucarida</taxon>
        <taxon>Decapoda</taxon>
        <taxon>Pleocyemata</taxon>
        <taxon>Anomura</taxon>
        <taxon>Galatheoidea</taxon>
        <taxon>Porcellanidae</taxon>
        <taxon>Petrolisthes</taxon>
    </lineage>
</organism>
<dbReference type="SUPFAM" id="SSF161070">
    <property type="entry name" value="SNF-like"/>
    <property type="match status" value="1"/>
</dbReference>
<name>A0AAE1NJY6_9EUCA</name>
<dbReference type="GO" id="GO:0005886">
    <property type="term" value="C:plasma membrane"/>
    <property type="evidence" value="ECO:0007669"/>
    <property type="project" value="TreeGrafter"/>
</dbReference>
<evidence type="ECO:0000256" key="3">
    <source>
        <dbReference type="ARBA" id="ARBA00022448"/>
    </source>
</evidence>
<feature type="binding site" evidence="8">
    <location>
        <position position="124"/>
    </location>
    <ligand>
        <name>Na(+)</name>
        <dbReference type="ChEBI" id="CHEBI:29101"/>
        <label>1</label>
    </ligand>
</feature>
<feature type="transmembrane region" description="Helical" evidence="12">
    <location>
        <begin position="617"/>
        <end position="638"/>
    </location>
</feature>
<sequence>MSGDGICTGSITYDAVRFPSFFTTRCQKEDPISPISYKQRSPQSGGGSSGVADTNGHTNTSNGTEERWHQNYVPTPYESYKSNGSGSTQVVESGRGVVGSTTNDERGHWGSKAEFLLSCIGLSVGIGNVWRFPYLAYENGGAAFLFPYIILLVLIGKPMYLMETALGQYSQLGPLNVWRCAPVMQGVGVAMVILSLLTAIYYNQLMAYTLYYMFGSMASEVPWANCKAEWADSNCFDVGGLYPCSRYNLTAPTPEVNCTLRNESSATQYWKNGVLRLEREGMLEFGQIGEIQWDLTLCLLLSWLIVFFCIMKGIKSSGKVVYFTATFPYIILIALLVVGVRMEGASEGLRFLFVPRWSEIMSIQVWRKAAEQMFFSLSVSWGGLIMFGSYNKFRNKVHIDAFIVSSLDFITSLIASAAIFSVLGAMSHDVGIDIRKLAASGPGLAFIAYPEAISRTLPIPQLWSILFFFMMFTLGLDSEFAVLETVLTAIYDTIPSSRNHKLLLTGLLCLFCFLMGIPMCATTGQYIFYLIDNFGGGTGVLLIAICELIALHWIYGVRRFSEDLKFMLGYSPSMFWKVCWVFIAPVSLILLFIYSVVTWENPKYDRTVEYPEWGIAIGWGLAAISVGMIPLFFIIITFKRLVTGKISKLFEPSSDWGPGCPEARRELLATQSTFGMSETKFGIDNPAMEQRYYPQ</sequence>
<dbReference type="Pfam" id="PF00209">
    <property type="entry name" value="SNF"/>
    <property type="match status" value="1"/>
</dbReference>
<feature type="binding site" evidence="8">
    <location>
        <position position="121"/>
    </location>
    <ligand>
        <name>Na(+)</name>
        <dbReference type="ChEBI" id="CHEBI:29101"/>
        <label>1</label>
    </ligand>
</feature>
<keyword evidence="4 10" id="KW-0812">Transmembrane</keyword>
<feature type="binding site" evidence="8">
    <location>
        <position position="474"/>
    </location>
    <ligand>
        <name>Na(+)</name>
        <dbReference type="ChEBI" id="CHEBI:29101"/>
        <label>1</label>
    </ligand>
</feature>
<keyword evidence="7 12" id="KW-0472">Membrane</keyword>
<proteinExistence type="inferred from homology"/>
<feature type="binding site" evidence="8">
    <location>
        <position position="376"/>
    </location>
    <ligand>
        <name>Na(+)</name>
        <dbReference type="ChEBI" id="CHEBI:29101"/>
        <label>1</label>
    </ligand>
</feature>
<dbReference type="AlphaFoldDB" id="A0AAE1NJY6"/>